<dbReference type="EMBL" id="GGEC01087115">
    <property type="protein sequence ID" value="MBX67599.1"/>
    <property type="molecule type" value="Transcribed_RNA"/>
</dbReference>
<accession>A0A2P2QKS1</accession>
<sequence>MYLYYHSPLPGADASNSVQIGILLTIN</sequence>
<proteinExistence type="predicted"/>
<reference evidence="1" key="1">
    <citation type="submission" date="2018-02" db="EMBL/GenBank/DDBJ databases">
        <title>Rhizophora mucronata_Transcriptome.</title>
        <authorList>
            <person name="Meera S.P."/>
            <person name="Sreeshan A."/>
            <person name="Augustine A."/>
        </authorList>
    </citation>
    <scope>NUCLEOTIDE SEQUENCE</scope>
    <source>
        <tissue evidence="1">Leaf</tissue>
    </source>
</reference>
<dbReference type="AlphaFoldDB" id="A0A2P2QKS1"/>
<protein>
    <submittedName>
        <fullName evidence="1">Uncharacterized protein</fullName>
    </submittedName>
</protein>
<name>A0A2P2QKS1_RHIMU</name>
<organism evidence="1">
    <name type="scientific">Rhizophora mucronata</name>
    <name type="common">Asiatic mangrove</name>
    <dbReference type="NCBI Taxonomy" id="61149"/>
    <lineage>
        <taxon>Eukaryota</taxon>
        <taxon>Viridiplantae</taxon>
        <taxon>Streptophyta</taxon>
        <taxon>Embryophyta</taxon>
        <taxon>Tracheophyta</taxon>
        <taxon>Spermatophyta</taxon>
        <taxon>Magnoliopsida</taxon>
        <taxon>eudicotyledons</taxon>
        <taxon>Gunneridae</taxon>
        <taxon>Pentapetalae</taxon>
        <taxon>rosids</taxon>
        <taxon>fabids</taxon>
        <taxon>Malpighiales</taxon>
        <taxon>Rhizophoraceae</taxon>
        <taxon>Rhizophora</taxon>
    </lineage>
</organism>
<evidence type="ECO:0000313" key="1">
    <source>
        <dbReference type="EMBL" id="MBX67599.1"/>
    </source>
</evidence>